<organism evidence="1 2">
    <name type="scientific">Aeoliella straminimaris</name>
    <dbReference type="NCBI Taxonomy" id="2954799"/>
    <lineage>
        <taxon>Bacteria</taxon>
        <taxon>Pseudomonadati</taxon>
        <taxon>Planctomycetota</taxon>
        <taxon>Planctomycetia</taxon>
        <taxon>Pirellulales</taxon>
        <taxon>Lacipirellulaceae</taxon>
        <taxon>Aeoliella</taxon>
    </lineage>
</organism>
<evidence type="ECO:0000313" key="2">
    <source>
        <dbReference type="Proteomes" id="UP001155241"/>
    </source>
</evidence>
<dbReference type="InterPro" id="IPR013424">
    <property type="entry name" value="Ice-binding_C"/>
</dbReference>
<accession>A0A9X2FE38</accession>
<reference evidence="1" key="1">
    <citation type="submission" date="2022-06" db="EMBL/GenBank/DDBJ databases">
        <title>Aeoliella straminimaris, a novel planctomycete from sediments.</title>
        <authorList>
            <person name="Vitorino I.R."/>
            <person name="Lage O.M."/>
        </authorList>
    </citation>
    <scope>NUCLEOTIDE SEQUENCE</scope>
    <source>
        <strain evidence="1">ICT_H6.2</strain>
    </source>
</reference>
<gene>
    <name evidence="1" type="ORF">NG895_09780</name>
</gene>
<proteinExistence type="predicted"/>
<dbReference type="Proteomes" id="UP001155241">
    <property type="component" value="Unassembled WGS sequence"/>
</dbReference>
<evidence type="ECO:0000313" key="1">
    <source>
        <dbReference type="EMBL" id="MCO6044196.1"/>
    </source>
</evidence>
<dbReference type="SUPFAM" id="SSF55486">
    <property type="entry name" value="Metalloproteases ('zincins'), catalytic domain"/>
    <property type="match status" value="1"/>
</dbReference>
<comment type="caution">
    <text evidence="1">The sequence shown here is derived from an EMBL/GenBank/DDBJ whole genome shotgun (WGS) entry which is preliminary data.</text>
</comment>
<protein>
    <submittedName>
        <fullName evidence="1">PEP-CTERM sorting domain-containing protein</fullName>
    </submittedName>
</protein>
<dbReference type="NCBIfam" id="TIGR02595">
    <property type="entry name" value="PEP_CTERM"/>
    <property type="match status" value="1"/>
</dbReference>
<name>A0A9X2FE38_9BACT</name>
<dbReference type="EMBL" id="JAMXLR010000036">
    <property type="protein sequence ID" value="MCO6044196.1"/>
    <property type="molecule type" value="Genomic_DNA"/>
</dbReference>
<dbReference type="Gene3D" id="1.10.1330.10">
    <property type="entry name" value="Dockerin domain"/>
    <property type="match status" value="1"/>
</dbReference>
<dbReference type="SUPFAM" id="SSF63446">
    <property type="entry name" value="Type I dockerin domain"/>
    <property type="match status" value="1"/>
</dbReference>
<dbReference type="AlphaFoldDB" id="A0A9X2FE38"/>
<dbReference type="GO" id="GO:0000272">
    <property type="term" value="P:polysaccharide catabolic process"/>
    <property type="evidence" value="ECO:0007669"/>
    <property type="project" value="InterPro"/>
</dbReference>
<sequence length="497" mass="55845">MVARGTSQPDVPLNSRRVAEIRASIEDTRQYYAANSGGEFDLTFPYILDVVIPTEAVVENGNTLHRRVGDAWEEARRYVRANYPEANVDSAYVQYFDVSGTSPDAGQGWSGISFGNNVANQENVSSAWGQTVSDHELGHRIGVPHASALRSLNEDNYTPYVWDVQDRRYEVYNPEEHGFHVTTYGINQDAYGNPFDIMGNINVNGGHLTVHEKLTNSHWLNSNQVRDLESLRPATYRIYAHDELEPVYDSAEDVWGVEQTYGNRLYGLTYQRPAQRFDPDSRQFELYDQTITLEYRSGRDGLQFYLDDFILDVDPEDDGYNRNSLERELEVGQSIEDIDFGTSVYFADGDMDDFLSYDPPAPDLPWQFLSQWYDFEVQGLGSDSAGSYVEVAFSIVDLISPGDFNQDGRLNNSDVNLFRGFWNGDTSAYSTADKFAHGDMDFSGVVDIHDLWLLSEVFAESGVAFNFALAVPEPSTVAMLFVAASCGLVLVRRLSAA</sequence>
<dbReference type="InterPro" id="IPR036439">
    <property type="entry name" value="Dockerin_dom_sf"/>
</dbReference>
<keyword evidence="2" id="KW-1185">Reference proteome</keyword>